<dbReference type="EMBL" id="AAIUQW010000008">
    <property type="protein sequence ID" value="ECI2787260.1"/>
    <property type="molecule type" value="Genomic_DNA"/>
</dbReference>
<dbReference type="Proteomes" id="UP000254712">
    <property type="component" value="Unassembled WGS sequence"/>
</dbReference>
<evidence type="ECO:0000313" key="3">
    <source>
        <dbReference type="EMBL" id="SUH37345.1"/>
    </source>
</evidence>
<keyword evidence="1" id="KW-0812">Transmembrane</keyword>
<proteinExistence type="predicted"/>
<dbReference type="AlphaFoldDB" id="A0A379WT80"/>
<feature type="transmembrane region" description="Helical" evidence="1">
    <location>
        <begin position="6"/>
        <end position="23"/>
    </location>
</feature>
<accession>A0A379WT80</accession>
<protein>
    <submittedName>
        <fullName evidence="3">Uncharacterized protein</fullName>
    </submittedName>
</protein>
<reference evidence="3 4" key="1">
    <citation type="submission" date="2018-06" db="EMBL/GenBank/DDBJ databases">
        <authorList>
            <consortium name="Pathogen Informatics"/>
            <person name="Doyle S."/>
        </authorList>
    </citation>
    <scope>NUCLEOTIDE SEQUENCE [LARGE SCALE GENOMIC DNA]</scope>
    <source>
        <strain evidence="3 4">NCTC8261</strain>
    </source>
</reference>
<evidence type="ECO:0000313" key="4">
    <source>
        <dbReference type="Proteomes" id="UP000254712"/>
    </source>
</evidence>
<name>A0A379WT80_SALET</name>
<dbReference type="EMBL" id="UGXT01000002">
    <property type="protein sequence ID" value="SUH37345.1"/>
    <property type="molecule type" value="Genomic_DNA"/>
</dbReference>
<evidence type="ECO:0000313" key="2">
    <source>
        <dbReference type="EMBL" id="ECI2787260.1"/>
    </source>
</evidence>
<evidence type="ECO:0000256" key="1">
    <source>
        <dbReference type="SAM" id="Phobius"/>
    </source>
</evidence>
<sequence>MYVPTWLVIVILIAVTVTINHYYKLYKKWKALTVHNYRRWGKMKYEYECVADLLILDRDWLCQNLPPELREELSQNFRVKWLSNPEYWSKLSKQEQLFGPYPEYEEIRKLVYEHFQEYDYRDVDYELTNYGIYMGALSKRK</sequence>
<organism evidence="3 4">
    <name type="scientific">Salmonella enterica I</name>
    <dbReference type="NCBI Taxonomy" id="59201"/>
    <lineage>
        <taxon>Bacteria</taxon>
        <taxon>Pseudomonadati</taxon>
        <taxon>Pseudomonadota</taxon>
        <taxon>Gammaproteobacteria</taxon>
        <taxon>Enterobacterales</taxon>
        <taxon>Enterobacteriaceae</taxon>
        <taxon>Salmonella</taxon>
    </lineage>
</organism>
<keyword evidence="1" id="KW-0472">Membrane</keyword>
<gene>
    <name evidence="2" type="ORF">AIE18_19970</name>
    <name evidence="3" type="ORF">NCTC8261_03639</name>
</gene>
<reference evidence="2" key="2">
    <citation type="submission" date="2018-07" db="EMBL/GenBank/DDBJ databases">
        <authorList>
            <consortium name="GenomeTrakr network: Whole genome sequencing for foodborne pathogen traceback"/>
        </authorList>
    </citation>
    <scope>NUCLEOTIDE SEQUENCE</scope>
    <source>
        <strain evidence="2">FDA00003717</strain>
    </source>
</reference>
<keyword evidence="1" id="KW-1133">Transmembrane helix</keyword>
<dbReference type="RefSeq" id="WP_079821351.1">
    <property type="nucleotide sequence ID" value="NZ_JBJIBN010000001.1"/>
</dbReference>